<dbReference type="GO" id="GO:0005096">
    <property type="term" value="F:GTPase activator activity"/>
    <property type="evidence" value="ECO:0007669"/>
    <property type="project" value="UniProtKB-KW"/>
</dbReference>
<organism evidence="7">
    <name type="scientific">Arion vulgaris</name>
    <dbReference type="NCBI Taxonomy" id="1028688"/>
    <lineage>
        <taxon>Eukaryota</taxon>
        <taxon>Metazoa</taxon>
        <taxon>Spiralia</taxon>
        <taxon>Lophotrochozoa</taxon>
        <taxon>Mollusca</taxon>
        <taxon>Gastropoda</taxon>
        <taxon>Heterobranchia</taxon>
        <taxon>Euthyneura</taxon>
        <taxon>Panpulmonata</taxon>
        <taxon>Eupulmonata</taxon>
        <taxon>Stylommatophora</taxon>
        <taxon>Helicina</taxon>
        <taxon>Arionoidea</taxon>
        <taxon>Arionidae</taxon>
        <taxon>Arion</taxon>
    </lineage>
</organism>
<dbReference type="CDD" id="cd13354">
    <property type="entry name" value="PH-GRAM2_TCB1D9_TCB1D9B"/>
    <property type="match status" value="1"/>
</dbReference>
<protein>
    <recommendedName>
        <fullName evidence="8">TBC1 domain family member 9</fullName>
    </recommendedName>
</protein>
<dbReference type="GO" id="GO:0003008">
    <property type="term" value="P:system process"/>
    <property type="evidence" value="ECO:0007669"/>
    <property type="project" value="UniProtKB-ARBA"/>
</dbReference>
<reference evidence="7" key="1">
    <citation type="submission" date="2014-12" db="EMBL/GenBank/DDBJ databases">
        <title>Insight into the proteome of Arion vulgaris.</title>
        <authorList>
            <person name="Aradska J."/>
            <person name="Bulat T."/>
            <person name="Smidak R."/>
            <person name="Sarate P."/>
            <person name="Gangsoo J."/>
            <person name="Sialana F."/>
            <person name="Bilban M."/>
            <person name="Lubec G."/>
        </authorList>
    </citation>
    <scope>NUCLEOTIDE SEQUENCE</scope>
    <source>
        <tissue evidence="7">Skin</tissue>
    </source>
</reference>
<evidence type="ECO:0000259" key="5">
    <source>
        <dbReference type="PROSITE" id="PS50086"/>
    </source>
</evidence>
<dbReference type="Pfam" id="PF00566">
    <property type="entry name" value="RabGAP-TBC"/>
    <property type="match status" value="1"/>
</dbReference>
<gene>
    <name evidence="7" type="primary">ORF80755</name>
</gene>
<dbReference type="PROSITE" id="PS50086">
    <property type="entry name" value="TBC_RABGAP"/>
    <property type="match status" value="1"/>
</dbReference>
<dbReference type="InterPro" id="IPR036017">
    <property type="entry name" value="TCB1D9/TCB1D9B_PH-GRAM2"/>
</dbReference>
<dbReference type="CDD" id="cd13351">
    <property type="entry name" value="PH-GRAM1_TCB1D9_TCB1D9B"/>
    <property type="match status" value="1"/>
</dbReference>
<dbReference type="InterPro" id="IPR000195">
    <property type="entry name" value="Rab-GAP-TBC_dom"/>
</dbReference>
<dbReference type="Gene3D" id="1.10.8.270">
    <property type="entry name" value="putative rabgap domain of human tbc1 domain family member 14 like domains"/>
    <property type="match status" value="1"/>
</dbReference>
<dbReference type="InterPro" id="IPR011993">
    <property type="entry name" value="PH-like_dom_sf"/>
</dbReference>
<dbReference type="InterPro" id="IPR004182">
    <property type="entry name" value="GRAM"/>
</dbReference>
<feature type="domain" description="Rab-GAP TBC" evidence="5">
    <location>
        <begin position="442"/>
        <end position="629"/>
    </location>
</feature>
<feature type="region of interest" description="Disordered" evidence="4">
    <location>
        <begin position="918"/>
        <end position="943"/>
    </location>
</feature>
<dbReference type="AlphaFoldDB" id="A0A0B6ZTR9"/>
<evidence type="ECO:0000256" key="1">
    <source>
        <dbReference type="ARBA" id="ARBA00022468"/>
    </source>
</evidence>
<dbReference type="FunFam" id="2.30.29.30:FF:000013">
    <property type="entry name" value="Putative TBC1 domain family member 8B"/>
    <property type="match status" value="1"/>
</dbReference>
<dbReference type="EMBL" id="HACG01025149">
    <property type="protein sequence ID" value="CEK72014.1"/>
    <property type="molecule type" value="Transcribed_RNA"/>
</dbReference>
<dbReference type="PANTHER" id="PTHR47666">
    <property type="entry name" value="PROTEIN VASCULAR ASSOCIATED DEATH 1, CHLOROPLASTIC"/>
    <property type="match status" value="1"/>
</dbReference>
<dbReference type="InterPro" id="IPR018247">
    <property type="entry name" value="EF_Hand_1_Ca_BS"/>
</dbReference>
<dbReference type="SUPFAM" id="SSF47923">
    <property type="entry name" value="Ypt/Rab-GAP domain of gyp1p"/>
    <property type="match status" value="2"/>
</dbReference>
<evidence type="ECO:0000313" key="7">
    <source>
        <dbReference type="EMBL" id="CEK72014.1"/>
    </source>
</evidence>
<evidence type="ECO:0000256" key="4">
    <source>
        <dbReference type="SAM" id="MobiDB-lite"/>
    </source>
</evidence>
<dbReference type="Pfam" id="PF02893">
    <property type="entry name" value="GRAM"/>
    <property type="match status" value="2"/>
</dbReference>
<dbReference type="PROSITE" id="PS50222">
    <property type="entry name" value="EF_HAND_2"/>
    <property type="match status" value="1"/>
</dbReference>
<dbReference type="FunFam" id="1.10.238.10:FF:000119">
    <property type="entry name" value="TBC1 domain family member 9"/>
    <property type="match status" value="1"/>
</dbReference>
<dbReference type="InterPro" id="IPR035969">
    <property type="entry name" value="Rab-GAP_TBC_sf"/>
</dbReference>
<dbReference type="Gene3D" id="2.30.29.30">
    <property type="entry name" value="Pleckstrin-homology domain (PH domain)/Phosphotyrosine-binding domain (PTB)"/>
    <property type="match status" value="2"/>
</dbReference>
<evidence type="ECO:0000256" key="3">
    <source>
        <dbReference type="ARBA" id="ARBA00022837"/>
    </source>
</evidence>
<keyword evidence="2" id="KW-0677">Repeat</keyword>
<evidence type="ECO:0000256" key="2">
    <source>
        <dbReference type="ARBA" id="ARBA00022737"/>
    </source>
</evidence>
<proteinExistence type="predicted"/>
<dbReference type="InterPro" id="IPR002048">
    <property type="entry name" value="EF_hand_dom"/>
</dbReference>
<accession>A0A0B6ZTR9</accession>
<evidence type="ECO:0000259" key="6">
    <source>
        <dbReference type="PROSITE" id="PS50222"/>
    </source>
</evidence>
<keyword evidence="1" id="KW-0343">GTPase activation</keyword>
<keyword evidence="3" id="KW-0106">Calcium</keyword>
<dbReference type="FunFam" id="1.10.8.270:FF:000002">
    <property type="entry name" value="TBC1 domain family member 9B"/>
    <property type="match status" value="1"/>
</dbReference>
<dbReference type="SUPFAM" id="SSF47473">
    <property type="entry name" value="EF-hand"/>
    <property type="match status" value="1"/>
</dbReference>
<feature type="non-terminal residue" evidence="7">
    <location>
        <position position="1"/>
    </location>
</feature>
<sequence>GLLVGTLDTVLDNRTRPYRILHQTEGSELSYSVAEANNKKEIQQHWNWLESNIVTTLEAFDNDEDVTEFIKCKIESLVANVDDVKEDDEIEDLRTSTKKFRKYFNMPKEEKLVNHYSCSYWKGNIPRQGWMYLSVNHLCFYSFLMGKEAKLILRWADITKLERGNNMLLPDSVKVSTRDGSHYFSMLLHSNETFNLMEQLANMAMKQLMQEPGFEEDKSLAVRLLSTKKKKKMSVLKRDLDAKARSERFRLAFRLPATEKLDGDEECTLWTPFNKQHVWGRLYLSNSYMCFTSRVKDLVTLIIPLRDVSLVERIDNSVSGNLINKAILVTTKNKTNFTFSEFQDRNFILEKISDFLSKQPSLQRLSVSEDKNSDKGTEEAVEVHFQPALMSIFSTSEQKDLSPKDEAKEAAKEHLWDLHLADFGRGMCMYRTHDTLELVLKGIPDRYRGEMWMMFSGAVNEMATHANYYADVVRQSKGHASIATDEIERDLHRSLPEHPAFQTDRGIGALRRVLTAYAWRNPNIGYCQAMNIVTSVLLLYVSEEEAFWLLTAICERLLPDYYNTKVVGALIDQGVFEDLISDYLPDLHNKLETLGLLSMISLAWFLTIFLSVMPFNCAVNILDCFFYDGARVIFQVAMTILDNKREELLASREDGEAMAVLCEFMDNIVNSNSTTPNIMHTTNSSGADNSSHENAVDVCDIIQSSYQKFWSISNQDINKLRLKHRLKVVQTIEDSVKRNILRSVATFTKFEGKELEDLYFLFKEEYLTSCYWRTNHHVDTADKFDPNRPYYDQYKVDFDQFRTLFLSLSPWATGQYAAILALRTFRLLDENKDNLINFKEFVSALGTMCKADITMRIKLLYLLHLPPALLSTDQLDDSPASPKSEESIEAAVDATDFFDDADTPADDDLELPRLPYRATGKTPVVPRPVEVKPDSSSVDPRPNLVEMVPFETSPEVDSDEEWPVQEDNRIDTDEAIAAAVVTEDGACGGTEVLGTSPDHKEVAVPAKRPDKLVPRTDLKGRINLPTKTIPKLTRGARREEFAHLPRMNQIQFIQMWRSLYDMFTDSSEEQQLYHSIATVGTLLLQIGEVGKRFRNSSSSSGVSVEEKLSSPVAEVKTVTSSVVGDSGKVKVAQVLDINSAVEDEDDKEEVTLVESGAHGDILVPAVEDDVENPHKTATEEEVKRAEMIAVIPDQPIKSPVIKGYSEDGSPKNTSKPDVDWSISFEQLLASVLTEPPLVDFFERVYTTTDAVAALRNRRVLTRMTSSPDGKS</sequence>
<evidence type="ECO:0008006" key="8">
    <source>
        <dbReference type="Google" id="ProtNLM"/>
    </source>
</evidence>
<name>A0A0B6ZTR9_9EUPU</name>
<dbReference type="GO" id="GO:0005509">
    <property type="term" value="F:calcium ion binding"/>
    <property type="evidence" value="ECO:0007669"/>
    <property type="project" value="InterPro"/>
</dbReference>
<dbReference type="Gene3D" id="1.10.238.10">
    <property type="entry name" value="EF-hand"/>
    <property type="match status" value="1"/>
</dbReference>
<dbReference type="InterPro" id="IPR036014">
    <property type="entry name" value="TCB1D9/TCB1D9B_PH-GRAM1"/>
</dbReference>
<dbReference type="SMART" id="SM00568">
    <property type="entry name" value="GRAM"/>
    <property type="match status" value="2"/>
</dbReference>
<dbReference type="SMART" id="SM00164">
    <property type="entry name" value="TBC"/>
    <property type="match status" value="1"/>
</dbReference>
<dbReference type="Gene3D" id="1.10.472.80">
    <property type="entry name" value="Ypt/Rab-GAP domain of gyp1p, domain 3"/>
    <property type="match status" value="1"/>
</dbReference>
<dbReference type="PANTHER" id="PTHR47666:SF1">
    <property type="entry name" value="PROTEIN VASCULAR ASSOCIATED DEATH 1, CHLOROPLASTIC"/>
    <property type="match status" value="1"/>
</dbReference>
<dbReference type="InterPro" id="IPR011992">
    <property type="entry name" value="EF-hand-dom_pair"/>
</dbReference>
<feature type="domain" description="EF-hand" evidence="6">
    <location>
        <begin position="816"/>
        <end position="851"/>
    </location>
</feature>
<dbReference type="PROSITE" id="PS00018">
    <property type="entry name" value="EF_HAND_1"/>
    <property type="match status" value="1"/>
</dbReference>